<keyword evidence="1" id="KW-1133">Transmembrane helix</keyword>
<gene>
    <name evidence="2" type="ORF">UX57_C0001G0046</name>
</gene>
<evidence type="ECO:0008006" key="4">
    <source>
        <dbReference type="Google" id="ProtNLM"/>
    </source>
</evidence>
<dbReference type="InterPro" id="IPR012902">
    <property type="entry name" value="N_methyl_site"/>
</dbReference>
<reference evidence="2 3" key="1">
    <citation type="journal article" date="2015" name="Nature">
        <title>rRNA introns, odd ribosomes, and small enigmatic genomes across a large radiation of phyla.</title>
        <authorList>
            <person name="Brown C.T."/>
            <person name="Hug L.A."/>
            <person name="Thomas B.C."/>
            <person name="Sharon I."/>
            <person name="Castelle C.J."/>
            <person name="Singh A."/>
            <person name="Wilkins M.J."/>
            <person name="Williams K.H."/>
            <person name="Banfield J.F."/>
        </authorList>
    </citation>
    <scope>NUCLEOTIDE SEQUENCE [LARGE SCALE GENOMIC DNA]</scope>
</reference>
<dbReference type="Proteomes" id="UP000034795">
    <property type="component" value="Unassembled WGS sequence"/>
</dbReference>
<feature type="transmembrane region" description="Helical" evidence="1">
    <location>
        <begin position="12"/>
        <end position="35"/>
    </location>
</feature>
<dbReference type="STRING" id="1618994.UX57_C0001G0046"/>
<dbReference type="AlphaFoldDB" id="A0A0G1QAK0"/>
<evidence type="ECO:0000313" key="2">
    <source>
        <dbReference type="EMBL" id="KKU41822.1"/>
    </source>
</evidence>
<organism evidence="2 3">
    <name type="scientific">Candidatus Uhrbacteria bacterium GW2011_GWE2_46_68</name>
    <dbReference type="NCBI Taxonomy" id="1618994"/>
    <lineage>
        <taxon>Bacteria</taxon>
        <taxon>Candidatus Uhriibacteriota</taxon>
    </lineage>
</organism>
<name>A0A0G1QAK0_9BACT</name>
<sequence length="172" mass="18777">MKRLFQNKKRGFTLIEVVLYVAIAGMVVFALGFLVKESGETRLRQRVMAEVEQQGLLISDHISQAIRNAASITTPSAGNTTSSLTLAYADVLKNPTVFDVSADAVQITEGAESPIPLTNTRVLVTDFSFHNLSLASTPGSVQFSFTLNYVLSSDDATRFQYSRTFYGAASLR</sequence>
<keyword evidence="1" id="KW-0812">Transmembrane</keyword>
<evidence type="ECO:0000256" key="1">
    <source>
        <dbReference type="SAM" id="Phobius"/>
    </source>
</evidence>
<dbReference type="EMBL" id="LCMS01000001">
    <property type="protein sequence ID" value="KKU41822.1"/>
    <property type="molecule type" value="Genomic_DNA"/>
</dbReference>
<evidence type="ECO:0000313" key="3">
    <source>
        <dbReference type="Proteomes" id="UP000034795"/>
    </source>
</evidence>
<dbReference type="Pfam" id="PF07963">
    <property type="entry name" value="N_methyl"/>
    <property type="match status" value="1"/>
</dbReference>
<protein>
    <recommendedName>
        <fullName evidence="4">Type II secretion system protein</fullName>
    </recommendedName>
</protein>
<proteinExistence type="predicted"/>
<keyword evidence="1" id="KW-0472">Membrane</keyword>
<comment type="caution">
    <text evidence="2">The sequence shown here is derived from an EMBL/GenBank/DDBJ whole genome shotgun (WGS) entry which is preliminary data.</text>
</comment>
<accession>A0A0G1QAK0</accession>